<evidence type="ECO:0008006" key="3">
    <source>
        <dbReference type="Google" id="ProtNLM"/>
    </source>
</evidence>
<reference evidence="1 2" key="1">
    <citation type="submission" date="2024-07" db="EMBL/GenBank/DDBJ databases">
        <title>Section-level genome sequencing and comparative genomics of Aspergillus sections Usti and Cavernicolus.</title>
        <authorList>
            <consortium name="Lawrence Berkeley National Laboratory"/>
            <person name="Nybo J.L."/>
            <person name="Vesth T.C."/>
            <person name="Theobald S."/>
            <person name="Frisvad J.C."/>
            <person name="Larsen T.O."/>
            <person name="Kjaerboelling I."/>
            <person name="Rothschild-Mancinelli K."/>
            <person name="Lyhne E.K."/>
            <person name="Kogle M.E."/>
            <person name="Barry K."/>
            <person name="Clum A."/>
            <person name="Na H."/>
            <person name="Ledsgaard L."/>
            <person name="Lin J."/>
            <person name="Lipzen A."/>
            <person name="Kuo A."/>
            <person name="Riley R."/>
            <person name="Mondo S."/>
            <person name="Labutti K."/>
            <person name="Haridas S."/>
            <person name="Pangalinan J."/>
            <person name="Salamov A.A."/>
            <person name="Simmons B.A."/>
            <person name="Magnuson J.K."/>
            <person name="Chen J."/>
            <person name="Drula E."/>
            <person name="Henrissat B."/>
            <person name="Wiebenga A."/>
            <person name="Lubbers R.J."/>
            <person name="Gomes A.C."/>
            <person name="Makela M.R."/>
            <person name="Stajich J."/>
            <person name="Grigoriev I.V."/>
            <person name="Mortensen U.H."/>
            <person name="De Vries R.P."/>
            <person name="Baker S.E."/>
            <person name="Andersen M.R."/>
        </authorList>
    </citation>
    <scope>NUCLEOTIDE SEQUENCE [LARGE SCALE GENOMIC DNA]</scope>
    <source>
        <strain evidence="1 2">CBS 123904</strain>
    </source>
</reference>
<evidence type="ECO:0000313" key="2">
    <source>
        <dbReference type="Proteomes" id="UP001610446"/>
    </source>
</evidence>
<dbReference type="InterPro" id="IPR011990">
    <property type="entry name" value="TPR-like_helical_dom_sf"/>
</dbReference>
<organism evidence="1 2">
    <name type="scientific">Aspergillus pseudoustus</name>
    <dbReference type="NCBI Taxonomy" id="1810923"/>
    <lineage>
        <taxon>Eukaryota</taxon>
        <taxon>Fungi</taxon>
        <taxon>Dikarya</taxon>
        <taxon>Ascomycota</taxon>
        <taxon>Pezizomycotina</taxon>
        <taxon>Eurotiomycetes</taxon>
        <taxon>Eurotiomycetidae</taxon>
        <taxon>Eurotiales</taxon>
        <taxon>Aspergillaceae</taxon>
        <taxon>Aspergillus</taxon>
        <taxon>Aspergillus subgen. Nidulantes</taxon>
    </lineage>
</organism>
<dbReference type="SUPFAM" id="SSF48452">
    <property type="entry name" value="TPR-like"/>
    <property type="match status" value="1"/>
</dbReference>
<dbReference type="InterPro" id="IPR053137">
    <property type="entry name" value="NLR-like"/>
</dbReference>
<name>A0ABR4IG77_9EURO</name>
<proteinExistence type="predicted"/>
<dbReference type="Pfam" id="PF13374">
    <property type="entry name" value="TPR_10"/>
    <property type="match status" value="3"/>
</dbReference>
<dbReference type="Proteomes" id="UP001610446">
    <property type="component" value="Unassembled WGS sequence"/>
</dbReference>
<accession>A0ABR4IG77</accession>
<dbReference type="PANTHER" id="PTHR46082:SF11">
    <property type="entry name" value="AAA+ ATPASE DOMAIN-CONTAINING PROTEIN-RELATED"/>
    <property type="match status" value="1"/>
</dbReference>
<dbReference type="EMBL" id="JBFXLU010000429">
    <property type="protein sequence ID" value="KAL2826734.1"/>
    <property type="molecule type" value="Genomic_DNA"/>
</dbReference>
<gene>
    <name evidence="1" type="ORF">BJY01DRAFT_255918</name>
</gene>
<comment type="caution">
    <text evidence="1">The sequence shown here is derived from an EMBL/GenBank/DDBJ whole genome shotgun (WGS) entry which is preliminary data.</text>
</comment>
<dbReference type="PANTHER" id="PTHR46082">
    <property type="entry name" value="ATP/GTP-BINDING PROTEIN-RELATED"/>
    <property type="match status" value="1"/>
</dbReference>
<evidence type="ECO:0000313" key="1">
    <source>
        <dbReference type="EMBL" id="KAL2826734.1"/>
    </source>
</evidence>
<keyword evidence="2" id="KW-1185">Reference proteome</keyword>
<dbReference type="Gene3D" id="1.25.40.10">
    <property type="entry name" value="Tetratricopeptide repeat domain"/>
    <property type="match status" value="1"/>
</dbReference>
<protein>
    <recommendedName>
        <fullName evidence="3">Kinesin light chain</fullName>
    </recommendedName>
</protein>
<sequence length="505" mass="57022">MIAKNGAYTVAWICALPVENNQWQGYGALVASAYATVLLSEVPALHQGNEGLNIPTQSLWMVPFARNPRFSGREEEMAILGESISPTAELRKFAITGLGGVAIDVLRSSLIQKNFSYESSITLLEHLTFLPLAIAQATEYINENGIELSGYTSLLQQRESESLELLCEVFGDEGRYDDVLNPVGATWLVSFQQIQKQNQLAAEYLSLMACVSLTDIPPCLLPEAKSKKTHHDAIELLKPYSSITQDIENNLLSLHQLVHLSARSWLRSQGKFYSFVGLARKQLNKAFDQIPRTDQTLWRELLPHLLAVVGEQEIEMEKDTGEEYLRLLDNIGICLYNNKLDERAERIVSTAVDLRQTRHGVSNPDTLASMDTLAGLWLNQKRWSVAEQLAYTVLEERKRLLGMKNRDTLRSMNTLSVIHLGQKRYAEAEVLCKMILDIQARNLELEHRDVLRNMSNLASIYYQQKRWDEAAQIGLEAIKLRERVMGPKHPSTLTSMANLVHVYAD</sequence>